<dbReference type="InterPro" id="IPR056884">
    <property type="entry name" value="NPHP3-like_N"/>
</dbReference>
<proteinExistence type="predicted"/>
<dbReference type="PANTHER" id="PTHR45641:SF19">
    <property type="entry name" value="NEPHROCYSTIN-3"/>
    <property type="match status" value="1"/>
</dbReference>
<evidence type="ECO:0000313" key="4">
    <source>
        <dbReference type="EMBL" id="KAL2814449.1"/>
    </source>
</evidence>
<keyword evidence="2" id="KW-0802">TPR repeat</keyword>
<evidence type="ECO:0000256" key="2">
    <source>
        <dbReference type="ARBA" id="ARBA00022803"/>
    </source>
</evidence>
<keyword evidence="5" id="KW-1185">Reference proteome</keyword>
<name>A0ABR4HG39_9EURO</name>
<dbReference type="Pfam" id="PF13424">
    <property type="entry name" value="TPR_12"/>
    <property type="match status" value="1"/>
</dbReference>
<feature type="domain" description="Nephrocystin 3-like N-terminal" evidence="3">
    <location>
        <begin position="93"/>
        <end position="260"/>
    </location>
</feature>
<dbReference type="Pfam" id="PF13181">
    <property type="entry name" value="TPR_8"/>
    <property type="match status" value="2"/>
</dbReference>
<dbReference type="Proteomes" id="UP001610334">
    <property type="component" value="Unassembled WGS sequence"/>
</dbReference>
<keyword evidence="1" id="KW-0677">Repeat</keyword>
<organism evidence="4 5">
    <name type="scientific">Aspergillus granulosus</name>
    <dbReference type="NCBI Taxonomy" id="176169"/>
    <lineage>
        <taxon>Eukaryota</taxon>
        <taxon>Fungi</taxon>
        <taxon>Dikarya</taxon>
        <taxon>Ascomycota</taxon>
        <taxon>Pezizomycotina</taxon>
        <taxon>Eurotiomycetes</taxon>
        <taxon>Eurotiomycetidae</taxon>
        <taxon>Eurotiales</taxon>
        <taxon>Aspergillaceae</taxon>
        <taxon>Aspergillus</taxon>
        <taxon>Aspergillus subgen. Nidulantes</taxon>
    </lineage>
</organism>
<evidence type="ECO:0000259" key="3">
    <source>
        <dbReference type="Pfam" id="PF24883"/>
    </source>
</evidence>
<comment type="caution">
    <text evidence="4">The sequence shown here is derived from an EMBL/GenBank/DDBJ whole genome shotgun (WGS) entry which is preliminary data.</text>
</comment>
<dbReference type="InterPro" id="IPR011990">
    <property type="entry name" value="TPR-like_helical_dom_sf"/>
</dbReference>
<evidence type="ECO:0000256" key="1">
    <source>
        <dbReference type="ARBA" id="ARBA00022737"/>
    </source>
</evidence>
<dbReference type="SMART" id="SM00028">
    <property type="entry name" value="TPR"/>
    <property type="match status" value="3"/>
</dbReference>
<dbReference type="PANTHER" id="PTHR45641">
    <property type="entry name" value="TETRATRICOPEPTIDE REPEAT PROTEIN (AFU_ORTHOLOGUE AFUA_6G03870)"/>
    <property type="match status" value="1"/>
</dbReference>
<gene>
    <name evidence="4" type="ORF">BJX63DRAFT_199221</name>
</gene>
<dbReference type="Pfam" id="PF24883">
    <property type="entry name" value="NPHP3_N"/>
    <property type="match status" value="1"/>
</dbReference>
<dbReference type="EMBL" id="JBFXLT010000033">
    <property type="protein sequence ID" value="KAL2814449.1"/>
    <property type="molecule type" value="Genomic_DNA"/>
</dbReference>
<dbReference type="Gene3D" id="1.25.40.10">
    <property type="entry name" value="Tetratricopeptide repeat domain"/>
    <property type="match status" value="2"/>
</dbReference>
<accession>A0ABR4HG39</accession>
<reference evidence="4 5" key="1">
    <citation type="submission" date="2024-07" db="EMBL/GenBank/DDBJ databases">
        <title>Section-level genome sequencing and comparative genomics of Aspergillus sections Usti and Cavernicolus.</title>
        <authorList>
            <consortium name="Lawrence Berkeley National Laboratory"/>
            <person name="Nybo J.L."/>
            <person name="Vesth T.C."/>
            <person name="Theobald S."/>
            <person name="Frisvad J.C."/>
            <person name="Larsen T.O."/>
            <person name="Kjaerboelling I."/>
            <person name="Rothschild-Mancinelli K."/>
            <person name="Lyhne E.K."/>
            <person name="Kogle M.E."/>
            <person name="Barry K."/>
            <person name="Clum A."/>
            <person name="Na H."/>
            <person name="Ledsgaard L."/>
            <person name="Lin J."/>
            <person name="Lipzen A."/>
            <person name="Kuo A."/>
            <person name="Riley R."/>
            <person name="Mondo S."/>
            <person name="Labutti K."/>
            <person name="Haridas S."/>
            <person name="Pangalinan J."/>
            <person name="Salamov A.A."/>
            <person name="Simmons B.A."/>
            <person name="Magnuson J.K."/>
            <person name="Chen J."/>
            <person name="Drula E."/>
            <person name="Henrissat B."/>
            <person name="Wiebenga A."/>
            <person name="Lubbers R.J."/>
            <person name="Gomes A.C."/>
            <person name="Makela M.R."/>
            <person name="Stajich J."/>
            <person name="Grigoriev I.V."/>
            <person name="Mortensen U.H."/>
            <person name="De Vries R.P."/>
            <person name="Baker S.E."/>
            <person name="Andersen M.R."/>
        </authorList>
    </citation>
    <scope>NUCLEOTIDE SEQUENCE [LARGE SCALE GENOMIC DNA]</scope>
    <source>
        <strain evidence="4 5">CBS 588.65</strain>
    </source>
</reference>
<evidence type="ECO:0000313" key="5">
    <source>
        <dbReference type="Proteomes" id="UP001610334"/>
    </source>
</evidence>
<protein>
    <recommendedName>
        <fullName evidence="3">Nephrocystin 3-like N-terminal domain-containing protein</fullName>
    </recommendedName>
</protein>
<sequence>MPGPSLVGRHLRTSATWGNDMLNTSTTFISALGQNNNTGNGNHFSNNIFTGTVIINQNDDLRRRQNDILQKLHVVQYEDEIPQHDDQLSTIRETVRRHPTYECWQDSESPRVLWVEYFGSGGSALSRCLVDLLQTPGAPRDTGYFIFKSGTRTHPKGLNNITTALCCILHRLFDRNRELLTSTVADKFESRNWITDSFSQLWDILVDVARQNKSREIICILDAVDECEVQGWTKFAIALRNLHSNQDQLIANLKFVVTSRGKYRSQSLGIQDPHIIRLYSGHNIGIIEEIVEEATATAQITSETGVRDNSHSRGLKMLRQRRFAKAQAFFQEAITEREESFGLIHPDTCSTFHFLARSHQAQGNHKTAEKNFRTAYERSKQRCGYENPVTLRHMRYLAGAILYQGKYREAKKIFKYVAKVQERTSGRISQRTLYSLDQLGQCQLAHGELRYGRGRIHQSMFSHKSLQDAEQTFRDIYQRRAQSAENAGTWPIVESLLWLSQSLFALGKYGNAQNYLEKALKLGEGLLKQGLHSGLFTETLYMLGLCLSEQKKYEDAVTMLRRCYQQQVEEFGDPSEDTDLTLRSIHICSQEQNRFGETDKAFWGAISASRGLCDLGAKTSMVRRGGFWVP</sequence>
<dbReference type="InterPro" id="IPR019734">
    <property type="entry name" value="TPR_rpt"/>
</dbReference>
<dbReference type="SUPFAM" id="SSF48452">
    <property type="entry name" value="TPR-like"/>
    <property type="match status" value="1"/>
</dbReference>